<keyword evidence="2" id="KW-1133">Transmembrane helix</keyword>
<evidence type="ECO:0000313" key="4">
    <source>
        <dbReference type="Proteomes" id="UP000634011"/>
    </source>
</evidence>
<dbReference type="PANTHER" id="PTHR33219:SF14">
    <property type="entry name" value="PROTEIN COFACTOR ASSEMBLY OF COMPLEX C SUBUNIT B CCB3, CHLOROPLASTIC-RELATED"/>
    <property type="match status" value="1"/>
</dbReference>
<dbReference type="GO" id="GO:0016020">
    <property type="term" value="C:membrane"/>
    <property type="evidence" value="ECO:0007669"/>
    <property type="project" value="InterPro"/>
</dbReference>
<organism evidence="3 4">
    <name type="scientific">Undibacterium jejuense</name>
    <dbReference type="NCBI Taxonomy" id="1344949"/>
    <lineage>
        <taxon>Bacteria</taxon>
        <taxon>Pseudomonadati</taxon>
        <taxon>Pseudomonadota</taxon>
        <taxon>Betaproteobacteria</taxon>
        <taxon>Burkholderiales</taxon>
        <taxon>Oxalobacteraceae</taxon>
        <taxon>Undibacterium</taxon>
    </lineage>
</organism>
<sequence length="186" mass="21138">MLHDILTFVIDTVTGLLAGFLLLRFWMQVQRVRPPMGLAQAIFQLTDWIVHPIRRVVPGFRGYDWASLIAVFLAAFLSMAIDYWLMARFPIVAIAVLALFRVLQWIIYGLMALLVLEAIFSWVNPHAPFAPFVRALNEPVLFPLRKVLPPLGGLDFSPMAALILLQVLNRVLVALQNELLPNLMFF</sequence>
<feature type="transmembrane region" description="Helical" evidence="2">
    <location>
        <begin position="63"/>
        <end position="85"/>
    </location>
</feature>
<reference evidence="3" key="1">
    <citation type="submission" date="2020-08" db="EMBL/GenBank/DDBJ databases">
        <title>Novel species isolated from subtropical streams in China.</title>
        <authorList>
            <person name="Lu H."/>
        </authorList>
    </citation>
    <scope>NUCLEOTIDE SEQUENCE</scope>
    <source>
        <strain evidence="3">KACC 12607</strain>
    </source>
</reference>
<keyword evidence="4" id="KW-1185">Reference proteome</keyword>
<name>A0A923HKP5_9BURK</name>
<dbReference type="Pfam" id="PF02325">
    <property type="entry name" value="CCB3_YggT"/>
    <property type="match status" value="2"/>
</dbReference>
<keyword evidence="2" id="KW-0812">Transmembrane</keyword>
<dbReference type="RefSeq" id="WP_186911342.1">
    <property type="nucleotide sequence ID" value="NZ_JACOFV010000003.1"/>
</dbReference>
<evidence type="ECO:0000256" key="2">
    <source>
        <dbReference type="SAM" id="Phobius"/>
    </source>
</evidence>
<keyword evidence="2" id="KW-0472">Membrane</keyword>
<dbReference type="InterPro" id="IPR003425">
    <property type="entry name" value="CCB3/YggT"/>
</dbReference>
<protein>
    <submittedName>
        <fullName evidence="3">YggT family protein</fullName>
    </submittedName>
</protein>
<proteinExistence type="inferred from homology"/>
<dbReference type="AlphaFoldDB" id="A0A923HKP5"/>
<dbReference type="EMBL" id="JACOFV010000003">
    <property type="protein sequence ID" value="MBC3861411.1"/>
    <property type="molecule type" value="Genomic_DNA"/>
</dbReference>
<dbReference type="PANTHER" id="PTHR33219">
    <property type="entry name" value="YLMG HOMOLOG PROTEIN 2, CHLOROPLASTIC"/>
    <property type="match status" value="1"/>
</dbReference>
<gene>
    <name evidence="3" type="ORF">H8K32_04805</name>
</gene>
<dbReference type="Proteomes" id="UP000634011">
    <property type="component" value="Unassembled WGS sequence"/>
</dbReference>
<evidence type="ECO:0000313" key="3">
    <source>
        <dbReference type="EMBL" id="MBC3861411.1"/>
    </source>
</evidence>
<accession>A0A923HKP5</accession>
<comment type="similarity">
    <text evidence="1">Belongs to the YggT family.</text>
</comment>
<evidence type="ECO:0000256" key="1">
    <source>
        <dbReference type="ARBA" id="ARBA00010894"/>
    </source>
</evidence>
<feature type="transmembrane region" description="Helical" evidence="2">
    <location>
        <begin position="6"/>
        <end position="26"/>
    </location>
</feature>
<comment type="caution">
    <text evidence="3">The sequence shown here is derived from an EMBL/GenBank/DDBJ whole genome shotgun (WGS) entry which is preliminary data.</text>
</comment>
<feature type="transmembrane region" description="Helical" evidence="2">
    <location>
        <begin position="91"/>
        <end position="116"/>
    </location>
</feature>